<dbReference type="InterPro" id="IPR058647">
    <property type="entry name" value="BSH_CzcB-like"/>
</dbReference>
<comment type="subcellular location">
    <subcellularLocation>
        <location evidence="1">Cell envelope</location>
    </subcellularLocation>
</comment>
<feature type="coiled-coil region" evidence="3">
    <location>
        <begin position="454"/>
        <end position="481"/>
    </location>
</feature>
<dbReference type="EMBL" id="CP098827">
    <property type="protein sequence ID" value="XBO72413.1"/>
    <property type="molecule type" value="Genomic_DNA"/>
</dbReference>
<gene>
    <name evidence="6" type="ORF">NFG58_06820</name>
</gene>
<dbReference type="InterPro" id="IPR003018">
    <property type="entry name" value="GAF"/>
</dbReference>
<dbReference type="RefSeq" id="WP_348827840.1">
    <property type="nucleotide sequence ID" value="NZ_CP098827.1"/>
</dbReference>
<dbReference type="Pfam" id="PF25973">
    <property type="entry name" value="BSH_CzcB"/>
    <property type="match status" value="1"/>
</dbReference>
<accession>A0AAU7KML3</accession>
<evidence type="ECO:0000256" key="1">
    <source>
        <dbReference type="ARBA" id="ARBA00004196"/>
    </source>
</evidence>
<reference evidence="6" key="1">
    <citation type="submission" date="2022-06" db="EMBL/GenBank/DDBJ databases">
        <title>A novel DMS-producing enzyme.</title>
        <authorList>
            <person name="Zhang Y."/>
        </authorList>
    </citation>
    <scope>NUCLEOTIDE SEQUENCE</scope>
    <source>
        <strain evidence="6">RT37</strain>
    </source>
</reference>
<evidence type="ECO:0000313" key="6">
    <source>
        <dbReference type="EMBL" id="XBO72413.1"/>
    </source>
</evidence>
<dbReference type="Pfam" id="PF01590">
    <property type="entry name" value="GAF"/>
    <property type="match status" value="1"/>
</dbReference>
<sequence>MLLDEARGDVEASMRERMQHWLSRHCERSGAVDEVRLVEGLVAWRGRSGIEPVALWTGFSEGEGVGEALLALASEVAEVASGMVSQLDEAHLGIGYPVSMDGEVAGAVALSLAIPPGLRDTSDDGVARARQSLVPLMQRLEEGVAALERDLMSERQEDMLRHQAVLGDRLSLLAGVLSEATFAAASAQLVTRLAEQFGAERVSLGWRRGASCRVLQISHSAQFNRKMNRVKATAAAMDEALDQLASVACPPVEGAAGRHDGGVQLAHQELVTLGGVPSVVSVPCLDDGVARGAVTLERDRPFTLDEIEALESLLALCTRAMEEKRRNDRPLVVKALASAGEQLGRLLGPGHLGLKLAVLALVALLVASTLITTVDEVAAEVTVESRVQRVISAPFRGYLEATSVRAGDRVERGQVLASMETRELLLERLQWQSEIAKLSRQEQESRARGDRAGLNVLAAQREQAEARVALVESRLNRATLVAPFDGVVVSGDLTQRLGAVTEQGEELFRVSPLDGFRLDLAVPEGRIDDLAPTQHGSMVLASMTGKRWPLVVERITPRSTSGEGQTRFIVEARLEMNAGEVDPRQVERLLRPGVSGIARVEVGEGPLIEIWTRGLRDWLKLTLWRWWG</sequence>
<evidence type="ECO:0000259" key="5">
    <source>
        <dbReference type="Pfam" id="PF25973"/>
    </source>
</evidence>
<protein>
    <submittedName>
        <fullName evidence="6">Efflux RND transporter periplasmic adaptor subunit</fullName>
    </submittedName>
</protein>
<dbReference type="Gene3D" id="2.40.50.100">
    <property type="match status" value="1"/>
</dbReference>
<dbReference type="PANTHER" id="PTHR32347:SF23">
    <property type="entry name" value="BLL5650 PROTEIN"/>
    <property type="match status" value="1"/>
</dbReference>
<keyword evidence="2 3" id="KW-0175">Coiled coil</keyword>
<evidence type="ECO:0000256" key="3">
    <source>
        <dbReference type="SAM" id="Coils"/>
    </source>
</evidence>
<dbReference type="SUPFAM" id="SSF111369">
    <property type="entry name" value="HlyD-like secretion proteins"/>
    <property type="match status" value="1"/>
</dbReference>
<dbReference type="PANTHER" id="PTHR32347">
    <property type="entry name" value="EFFLUX SYSTEM COMPONENT YKNX-RELATED"/>
    <property type="match status" value="1"/>
</dbReference>
<evidence type="ECO:0000259" key="4">
    <source>
        <dbReference type="Pfam" id="PF01590"/>
    </source>
</evidence>
<evidence type="ECO:0000256" key="2">
    <source>
        <dbReference type="ARBA" id="ARBA00023054"/>
    </source>
</evidence>
<dbReference type="AlphaFoldDB" id="A0AAU7KML3"/>
<proteinExistence type="predicted"/>
<dbReference type="GO" id="GO:0030313">
    <property type="term" value="C:cell envelope"/>
    <property type="evidence" value="ECO:0007669"/>
    <property type="project" value="UniProtKB-SubCell"/>
</dbReference>
<dbReference type="SUPFAM" id="SSF55781">
    <property type="entry name" value="GAF domain-like"/>
    <property type="match status" value="1"/>
</dbReference>
<feature type="domain" description="GAF" evidence="4">
    <location>
        <begin position="186"/>
        <end position="320"/>
    </location>
</feature>
<organism evidence="6">
    <name type="scientific">Halomonas sp. RT37</name>
    <dbReference type="NCBI Taxonomy" id="2950872"/>
    <lineage>
        <taxon>Bacteria</taxon>
        <taxon>Pseudomonadati</taxon>
        <taxon>Pseudomonadota</taxon>
        <taxon>Gammaproteobacteria</taxon>
        <taxon>Oceanospirillales</taxon>
        <taxon>Halomonadaceae</taxon>
        <taxon>Halomonas</taxon>
    </lineage>
</organism>
<dbReference type="InterPro" id="IPR050465">
    <property type="entry name" value="UPF0194_transport"/>
</dbReference>
<name>A0AAU7KML3_9GAMM</name>
<feature type="domain" description="CzcB-like barrel-sandwich hybrid" evidence="5">
    <location>
        <begin position="390"/>
        <end position="511"/>
    </location>
</feature>